<feature type="binding site" evidence="10">
    <location>
        <begin position="152"/>
        <end position="155"/>
    </location>
    <ligand>
        <name>substrate</name>
    </ligand>
</feature>
<evidence type="ECO:0000256" key="3">
    <source>
        <dbReference type="ARBA" id="ARBA00022723"/>
    </source>
</evidence>
<dbReference type="Gene3D" id="3.90.950.10">
    <property type="match status" value="1"/>
</dbReference>
<dbReference type="HAMAP" id="MF_01405">
    <property type="entry name" value="Non_canon_purine_NTPase"/>
    <property type="match status" value="1"/>
</dbReference>
<dbReference type="AlphaFoldDB" id="A0A369B7K4"/>
<feature type="binding site" evidence="10">
    <location>
        <position position="69"/>
    </location>
    <ligand>
        <name>Mg(2+)</name>
        <dbReference type="ChEBI" id="CHEBI:18420"/>
    </ligand>
</feature>
<dbReference type="InterPro" id="IPR029001">
    <property type="entry name" value="ITPase-like_fam"/>
</dbReference>
<dbReference type="SUPFAM" id="SSF52972">
    <property type="entry name" value="ITPase-like"/>
    <property type="match status" value="1"/>
</dbReference>
<proteinExistence type="inferred from homology"/>
<dbReference type="EMBL" id="QPJT01000007">
    <property type="protein sequence ID" value="RCX17500.1"/>
    <property type="molecule type" value="Genomic_DNA"/>
</dbReference>
<keyword evidence="13" id="KW-1185">Reference proteome</keyword>
<evidence type="ECO:0000256" key="9">
    <source>
        <dbReference type="ARBA" id="ARBA00052017"/>
    </source>
</evidence>
<comment type="catalytic activity">
    <reaction evidence="9 10">
        <text>XTP + H2O = XMP + diphosphate + H(+)</text>
        <dbReference type="Rhea" id="RHEA:28610"/>
        <dbReference type="ChEBI" id="CHEBI:15377"/>
        <dbReference type="ChEBI" id="CHEBI:15378"/>
        <dbReference type="ChEBI" id="CHEBI:33019"/>
        <dbReference type="ChEBI" id="CHEBI:57464"/>
        <dbReference type="ChEBI" id="CHEBI:61314"/>
        <dbReference type="EC" id="3.6.1.66"/>
    </reaction>
</comment>
<evidence type="ECO:0000256" key="11">
    <source>
        <dbReference type="RuleBase" id="RU003781"/>
    </source>
</evidence>
<name>A0A369B7K4_9FIRM</name>
<keyword evidence="5 10" id="KW-0378">Hydrolase</keyword>
<dbReference type="GO" id="GO:0017111">
    <property type="term" value="F:ribonucleoside triphosphate phosphatase activity"/>
    <property type="evidence" value="ECO:0007669"/>
    <property type="project" value="InterPro"/>
</dbReference>
<dbReference type="InterPro" id="IPR020922">
    <property type="entry name" value="dITP/XTP_pyrophosphatase"/>
</dbReference>
<dbReference type="NCBIfam" id="TIGR00042">
    <property type="entry name" value="RdgB/HAM1 family non-canonical purine NTP pyrophosphatase"/>
    <property type="match status" value="1"/>
</dbReference>
<dbReference type="InterPro" id="IPR002637">
    <property type="entry name" value="RdgB/HAM1"/>
</dbReference>
<dbReference type="PANTHER" id="PTHR11067">
    <property type="entry name" value="INOSINE TRIPHOSPHATE PYROPHOSPHATASE/HAM1 PROTEIN"/>
    <property type="match status" value="1"/>
</dbReference>
<dbReference type="GO" id="GO:0036220">
    <property type="term" value="F:ITP diphosphatase activity"/>
    <property type="evidence" value="ECO:0007669"/>
    <property type="project" value="UniProtKB-UniRule"/>
</dbReference>
<evidence type="ECO:0000256" key="5">
    <source>
        <dbReference type="ARBA" id="ARBA00022801"/>
    </source>
</evidence>
<evidence type="ECO:0000313" key="12">
    <source>
        <dbReference type="EMBL" id="RCX17500.1"/>
    </source>
</evidence>
<dbReference type="GO" id="GO:0009117">
    <property type="term" value="P:nucleotide metabolic process"/>
    <property type="evidence" value="ECO:0007669"/>
    <property type="project" value="UniProtKB-KW"/>
</dbReference>
<dbReference type="GO" id="GO:0046872">
    <property type="term" value="F:metal ion binding"/>
    <property type="evidence" value="ECO:0007669"/>
    <property type="project" value="UniProtKB-KW"/>
</dbReference>
<comment type="catalytic activity">
    <reaction evidence="10">
        <text>ITP + H2O = IMP + diphosphate + H(+)</text>
        <dbReference type="Rhea" id="RHEA:29399"/>
        <dbReference type="ChEBI" id="CHEBI:15377"/>
        <dbReference type="ChEBI" id="CHEBI:15378"/>
        <dbReference type="ChEBI" id="CHEBI:33019"/>
        <dbReference type="ChEBI" id="CHEBI:58053"/>
        <dbReference type="ChEBI" id="CHEBI:61402"/>
        <dbReference type="EC" id="3.6.1.66"/>
    </reaction>
</comment>
<dbReference type="FunFam" id="3.90.950.10:FF:000001">
    <property type="entry name" value="dITP/XTP pyrophosphatase"/>
    <property type="match status" value="1"/>
</dbReference>
<dbReference type="Proteomes" id="UP000253034">
    <property type="component" value="Unassembled WGS sequence"/>
</dbReference>
<keyword evidence="3 10" id="KW-0479">Metal-binding</keyword>
<comment type="subunit">
    <text evidence="2 10">Homodimer.</text>
</comment>
<comment type="caution">
    <text evidence="12">The sequence shown here is derived from an EMBL/GenBank/DDBJ whole genome shotgun (WGS) entry which is preliminary data.</text>
</comment>
<comment type="similarity">
    <text evidence="1 10 11">Belongs to the HAM1 NTPase family.</text>
</comment>
<evidence type="ECO:0000256" key="4">
    <source>
        <dbReference type="ARBA" id="ARBA00022741"/>
    </source>
</evidence>
<feature type="binding site" evidence="10">
    <location>
        <position position="175"/>
    </location>
    <ligand>
        <name>substrate</name>
    </ligand>
</feature>
<dbReference type="GO" id="GO:0035870">
    <property type="term" value="F:dITP diphosphatase activity"/>
    <property type="evidence" value="ECO:0007669"/>
    <property type="project" value="UniProtKB-UniRule"/>
</dbReference>
<keyword evidence="7 10" id="KW-0546">Nucleotide metabolism</keyword>
<protein>
    <recommendedName>
        <fullName evidence="10">dITP/XTP pyrophosphatase</fullName>
        <ecNumber evidence="10">3.6.1.66</ecNumber>
    </recommendedName>
    <alternativeName>
        <fullName evidence="10">Non-canonical purine NTP pyrophosphatase</fullName>
    </alternativeName>
    <alternativeName>
        <fullName evidence="10">Non-standard purine NTP pyrophosphatase</fullName>
    </alternativeName>
    <alternativeName>
        <fullName evidence="10">Nucleoside-triphosphate diphosphatase</fullName>
    </alternativeName>
    <alternativeName>
        <fullName evidence="10">Nucleoside-triphosphate pyrophosphatase</fullName>
        <shortName evidence="10">NTPase</shortName>
    </alternativeName>
</protein>
<evidence type="ECO:0000256" key="7">
    <source>
        <dbReference type="ARBA" id="ARBA00023080"/>
    </source>
</evidence>
<comment type="cofactor">
    <cofactor evidence="10">
        <name>Mg(2+)</name>
        <dbReference type="ChEBI" id="CHEBI:18420"/>
    </cofactor>
    <text evidence="10">Binds 1 Mg(2+) ion per subunit.</text>
</comment>
<feature type="binding site" evidence="10">
    <location>
        <begin position="7"/>
        <end position="12"/>
    </location>
    <ligand>
        <name>substrate</name>
    </ligand>
</feature>
<accession>A0A369B7K4</accession>
<evidence type="ECO:0000313" key="13">
    <source>
        <dbReference type="Proteomes" id="UP000253034"/>
    </source>
</evidence>
<reference evidence="12 13" key="1">
    <citation type="submission" date="2018-07" db="EMBL/GenBank/DDBJ databases">
        <title>Genomic Encyclopedia of Type Strains, Phase IV (KMG-IV): sequencing the most valuable type-strain genomes for metagenomic binning, comparative biology and taxonomic classification.</title>
        <authorList>
            <person name="Goeker M."/>
        </authorList>
    </citation>
    <scope>NUCLEOTIDE SEQUENCE [LARGE SCALE GENOMIC DNA]</scope>
    <source>
        <strain evidence="12 13">DSM 27016</strain>
    </source>
</reference>
<evidence type="ECO:0000256" key="1">
    <source>
        <dbReference type="ARBA" id="ARBA00008023"/>
    </source>
</evidence>
<dbReference type="EC" id="3.6.1.66" evidence="10"/>
<comment type="catalytic activity">
    <reaction evidence="8 10">
        <text>dITP + H2O = dIMP + diphosphate + H(+)</text>
        <dbReference type="Rhea" id="RHEA:28342"/>
        <dbReference type="ChEBI" id="CHEBI:15377"/>
        <dbReference type="ChEBI" id="CHEBI:15378"/>
        <dbReference type="ChEBI" id="CHEBI:33019"/>
        <dbReference type="ChEBI" id="CHEBI:61194"/>
        <dbReference type="ChEBI" id="CHEBI:61382"/>
        <dbReference type="EC" id="3.6.1.66"/>
    </reaction>
</comment>
<dbReference type="NCBIfam" id="NF011397">
    <property type="entry name" value="PRK14822.1"/>
    <property type="match status" value="1"/>
</dbReference>
<evidence type="ECO:0000256" key="2">
    <source>
        <dbReference type="ARBA" id="ARBA00011738"/>
    </source>
</evidence>
<feature type="binding site" evidence="10">
    <location>
        <begin position="180"/>
        <end position="181"/>
    </location>
    <ligand>
        <name>substrate</name>
    </ligand>
</feature>
<comment type="function">
    <text evidence="10">Pyrophosphatase that catalyzes the hydrolysis of nucleoside triphosphates to their monophosphate derivatives, with a high preference for the non-canonical purine nucleotides XTP (xanthosine triphosphate), dITP (deoxyinosine triphosphate) and ITP. Seems to function as a house-cleaning enzyme that removes non-canonical purine nucleotides from the nucleotide pool, thus preventing their incorporation into DNA/RNA and avoiding chromosomal lesions.</text>
</comment>
<dbReference type="GO" id="GO:0009146">
    <property type="term" value="P:purine nucleoside triphosphate catabolic process"/>
    <property type="evidence" value="ECO:0007669"/>
    <property type="project" value="UniProtKB-UniRule"/>
</dbReference>
<evidence type="ECO:0000256" key="6">
    <source>
        <dbReference type="ARBA" id="ARBA00022842"/>
    </source>
</evidence>
<dbReference type="PANTHER" id="PTHR11067:SF9">
    <property type="entry name" value="INOSINE TRIPHOSPHATE PYROPHOSPHATASE"/>
    <property type="match status" value="1"/>
</dbReference>
<organism evidence="12 13">
    <name type="scientific">Anaerobacterium chartisolvens</name>
    <dbReference type="NCBI Taxonomy" id="1297424"/>
    <lineage>
        <taxon>Bacteria</taxon>
        <taxon>Bacillati</taxon>
        <taxon>Bacillota</taxon>
        <taxon>Clostridia</taxon>
        <taxon>Eubacteriales</taxon>
        <taxon>Oscillospiraceae</taxon>
        <taxon>Anaerobacterium</taxon>
    </lineage>
</organism>
<evidence type="ECO:0000256" key="10">
    <source>
        <dbReference type="HAMAP-Rule" id="MF_01405"/>
    </source>
</evidence>
<sequence length="205" mass="22392">MELIAATKNKGKINEIAQILNGLPLVLISMEQAGIDKDIEEYGKTFEENALIKASEIHRLTGKMVISDDSGLEVDFLNGAPGIYSARFAGEGATDKDKNSKLLELLEGVPFEKRSARFVCVIAVVLPNGESFTTKGTCEGYIALDPQGQGGFGYDPLFFIPEYNMTTAQLKPEEKNSISHRGKALRAMADKLRNSEYVNSVLKKG</sequence>
<dbReference type="CDD" id="cd00515">
    <property type="entry name" value="HAM1"/>
    <property type="match status" value="1"/>
</dbReference>
<gene>
    <name evidence="12" type="ORF">DFR58_10745</name>
</gene>
<dbReference type="Pfam" id="PF01725">
    <property type="entry name" value="Ham1p_like"/>
    <property type="match status" value="1"/>
</dbReference>
<dbReference type="GO" id="GO:0005829">
    <property type="term" value="C:cytosol"/>
    <property type="evidence" value="ECO:0007669"/>
    <property type="project" value="TreeGrafter"/>
</dbReference>
<feature type="binding site" evidence="10">
    <location>
        <position position="70"/>
    </location>
    <ligand>
        <name>substrate</name>
    </ligand>
</feature>
<evidence type="ECO:0000256" key="8">
    <source>
        <dbReference type="ARBA" id="ARBA00051875"/>
    </source>
</evidence>
<feature type="binding site" evidence="10">
    <location>
        <position position="40"/>
    </location>
    <ligand>
        <name>Mg(2+)</name>
        <dbReference type="ChEBI" id="CHEBI:18420"/>
    </ligand>
</feature>
<keyword evidence="6 10" id="KW-0460">Magnesium</keyword>
<dbReference type="GO" id="GO:0036222">
    <property type="term" value="F:XTP diphosphatase activity"/>
    <property type="evidence" value="ECO:0007669"/>
    <property type="project" value="UniProtKB-UniRule"/>
</dbReference>
<feature type="active site" description="Proton acceptor" evidence="10">
    <location>
        <position position="69"/>
    </location>
</feature>
<dbReference type="GO" id="GO:0000166">
    <property type="term" value="F:nucleotide binding"/>
    <property type="evidence" value="ECO:0007669"/>
    <property type="project" value="UniProtKB-KW"/>
</dbReference>
<keyword evidence="4 10" id="KW-0547">Nucleotide-binding</keyword>